<dbReference type="CDD" id="cd00402">
    <property type="entry name" value="Riboflavin_synthase_like"/>
    <property type="match status" value="1"/>
</dbReference>
<evidence type="ECO:0000256" key="7">
    <source>
        <dbReference type="ARBA" id="ARBA00022619"/>
    </source>
</evidence>
<comment type="subunit">
    <text evidence="4">Homotrimer.</text>
</comment>
<keyword evidence="8" id="KW-0808">Transferase</keyword>
<evidence type="ECO:0000313" key="14">
    <source>
        <dbReference type="Proteomes" id="UP000194903"/>
    </source>
</evidence>
<evidence type="ECO:0000256" key="11">
    <source>
        <dbReference type="PROSITE-ProRule" id="PRU00524"/>
    </source>
</evidence>
<keyword evidence="9" id="KW-0677">Repeat</keyword>
<evidence type="ECO:0000256" key="1">
    <source>
        <dbReference type="ARBA" id="ARBA00000968"/>
    </source>
</evidence>
<protein>
    <recommendedName>
        <fullName evidence="6 10">Riboflavin synthase</fullName>
        <ecNumber evidence="5 10">2.5.1.9</ecNumber>
    </recommendedName>
</protein>
<dbReference type="InterPro" id="IPR017938">
    <property type="entry name" value="Riboflavin_synthase-like_b-brl"/>
</dbReference>
<dbReference type="OrthoDB" id="9788537at2"/>
<dbReference type="EC" id="2.5.1.9" evidence="5 10"/>
<feature type="domain" description="Lumazine-binding" evidence="12">
    <location>
        <begin position="97"/>
        <end position="193"/>
    </location>
</feature>
<dbReference type="PROSITE" id="PS51177">
    <property type="entry name" value="LUMAZINE_BIND"/>
    <property type="match status" value="2"/>
</dbReference>
<dbReference type="NCBIfam" id="TIGR00187">
    <property type="entry name" value="ribE"/>
    <property type="match status" value="1"/>
</dbReference>
<dbReference type="FunFam" id="2.40.30.20:FF:000003">
    <property type="entry name" value="Riboflavin synthase, alpha subunit"/>
    <property type="match status" value="1"/>
</dbReference>
<dbReference type="FunFam" id="2.40.30.20:FF:000004">
    <property type="entry name" value="Riboflavin synthase, alpha subunit"/>
    <property type="match status" value="1"/>
</dbReference>
<gene>
    <name evidence="13" type="ORF">CBW42_00835</name>
</gene>
<evidence type="ECO:0000256" key="8">
    <source>
        <dbReference type="ARBA" id="ARBA00022679"/>
    </source>
</evidence>
<accession>A0A252F7R2</accession>
<comment type="catalytic activity">
    <reaction evidence="1">
        <text>2 6,7-dimethyl-8-(1-D-ribityl)lumazine + H(+) = 5-amino-6-(D-ribitylamino)uracil + riboflavin</text>
        <dbReference type="Rhea" id="RHEA:20772"/>
        <dbReference type="ChEBI" id="CHEBI:15378"/>
        <dbReference type="ChEBI" id="CHEBI:15934"/>
        <dbReference type="ChEBI" id="CHEBI:57986"/>
        <dbReference type="ChEBI" id="CHEBI:58201"/>
        <dbReference type="EC" id="2.5.1.9"/>
    </reaction>
</comment>
<comment type="caution">
    <text evidence="13">The sequence shown here is derived from an EMBL/GenBank/DDBJ whole genome shotgun (WGS) entry which is preliminary data.</text>
</comment>
<feature type="repeat" description="Lumazine-binding" evidence="11">
    <location>
        <begin position="97"/>
        <end position="193"/>
    </location>
</feature>
<dbReference type="NCBIfam" id="NF006767">
    <property type="entry name" value="PRK09289.1"/>
    <property type="match status" value="1"/>
</dbReference>
<dbReference type="Proteomes" id="UP000194903">
    <property type="component" value="Unassembled WGS sequence"/>
</dbReference>
<evidence type="ECO:0000256" key="3">
    <source>
        <dbReference type="ARBA" id="ARBA00004887"/>
    </source>
</evidence>
<dbReference type="GO" id="GO:0004746">
    <property type="term" value="F:riboflavin synthase activity"/>
    <property type="evidence" value="ECO:0007669"/>
    <property type="project" value="UniProtKB-UniRule"/>
</dbReference>
<dbReference type="PIRSF" id="PIRSF000498">
    <property type="entry name" value="Riboflavin_syn_A"/>
    <property type="match status" value="1"/>
</dbReference>
<evidence type="ECO:0000256" key="2">
    <source>
        <dbReference type="ARBA" id="ARBA00002803"/>
    </source>
</evidence>
<evidence type="ECO:0000256" key="9">
    <source>
        <dbReference type="ARBA" id="ARBA00022737"/>
    </source>
</evidence>
<evidence type="ECO:0000256" key="5">
    <source>
        <dbReference type="ARBA" id="ARBA00012827"/>
    </source>
</evidence>
<feature type="domain" description="Lumazine-binding" evidence="12">
    <location>
        <begin position="1"/>
        <end position="96"/>
    </location>
</feature>
<dbReference type="SUPFAM" id="SSF63380">
    <property type="entry name" value="Riboflavin synthase domain-like"/>
    <property type="match status" value="2"/>
</dbReference>
<evidence type="ECO:0000313" key="13">
    <source>
        <dbReference type="EMBL" id="OUM21803.1"/>
    </source>
</evidence>
<dbReference type="GO" id="GO:0009231">
    <property type="term" value="P:riboflavin biosynthetic process"/>
    <property type="evidence" value="ECO:0007669"/>
    <property type="project" value="UniProtKB-KW"/>
</dbReference>
<dbReference type="Gene3D" id="2.40.30.20">
    <property type="match status" value="2"/>
</dbReference>
<dbReference type="EMBL" id="NHOC01000001">
    <property type="protein sequence ID" value="OUM21803.1"/>
    <property type="molecule type" value="Genomic_DNA"/>
</dbReference>
<keyword evidence="14" id="KW-1185">Reference proteome</keyword>
<dbReference type="InterPro" id="IPR001783">
    <property type="entry name" value="Lumazine-bd"/>
</dbReference>
<dbReference type="PANTHER" id="PTHR21098:SF12">
    <property type="entry name" value="RIBOFLAVIN SYNTHASE"/>
    <property type="match status" value="1"/>
</dbReference>
<evidence type="ECO:0000256" key="10">
    <source>
        <dbReference type="NCBIfam" id="TIGR00187"/>
    </source>
</evidence>
<name>A0A252F7R2_9FIRM</name>
<dbReference type="Pfam" id="PF00677">
    <property type="entry name" value="Lum_binding"/>
    <property type="match status" value="2"/>
</dbReference>
<dbReference type="PANTHER" id="PTHR21098">
    <property type="entry name" value="RIBOFLAVIN SYNTHASE ALPHA CHAIN"/>
    <property type="match status" value="1"/>
</dbReference>
<evidence type="ECO:0000256" key="4">
    <source>
        <dbReference type="ARBA" id="ARBA00011233"/>
    </source>
</evidence>
<dbReference type="AlphaFoldDB" id="A0A252F7R2"/>
<dbReference type="InterPro" id="IPR026017">
    <property type="entry name" value="Lumazine-bd_dom"/>
</dbReference>
<evidence type="ECO:0000259" key="12">
    <source>
        <dbReference type="PROSITE" id="PS51177"/>
    </source>
</evidence>
<comment type="pathway">
    <text evidence="3">Cofactor biosynthesis; riboflavin biosynthesis; riboflavin from 2-hydroxy-3-oxobutyl phosphate and 5-amino-6-(D-ribitylamino)uracil: step 2/2.</text>
</comment>
<feature type="repeat" description="Lumazine-binding" evidence="11">
    <location>
        <begin position="1"/>
        <end position="96"/>
    </location>
</feature>
<organism evidence="13 14">
    <name type="scientific">Butyricicoccus porcorum</name>
    <dbReference type="NCBI Taxonomy" id="1945634"/>
    <lineage>
        <taxon>Bacteria</taxon>
        <taxon>Bacillati</taxon>
        <taxon>Bacillota</taxon>
        <taxon>Clostridia</taxon>
        <taxon>Eubacteriales</taxon>
        <taxon>Butyricicoccaceae</taxon>
        <taxon>Butyricicoccus</taxon>
    </lineage>
</organism>
<comment type="function">
    <text evidence="2">Catalyzes the dismutation of two molecules of 6,7-dimethyl-8-ribityllumazine, resulting in the formation of riboflavin and 5-amino-6-(D-ribitylamino)uracil.</text>
</comment>
<keyword evidence="7" id="KW-0686">Riboflavin biosynthesis</keyword>
<proteinExistence type="predicted"/>
<dbReference type="RefSeq" id="WP_087016801.1">
    <property type="nucleotide sequence ID" value="NZ_CP178353.1"/>
</dbReference>
<evidence type="ECO:0000256" key="6">
    <source>
        <dbReference type="ARBA" id="ARBA00013950"/>
    </source>
</evidence>
<reference evidence="13 14" key="1">
    <citation type="submission" date="2017-05" db="EMBL/GenBank/DDBJ databases">
        <title>Butyricicoccus porcorum sp. nov. a butyrate-producing bacterium from the swine intestinal tract.</title>
        <authorList>
            <person name="Trachsel J."/>
            <person name="Humphrey S."/>
            <person name="Allen H.K."/>
        </authorList>
    </citation>
    <scope>NUCLEOTIDE SEQUENCE [LARGE SCALE GENOMIC DNA]</scope>
    <source>
        <strain evidence="13">BB10</strain>
    </source>
</reference>
<dbReference type="InterPro" id="IPR023366">
    <property type="entry name" value="ATP_synth_asu-like_sf"/>
</dbReference>
<sequence>MFTGIVEEVGEITGLRQSATSTVLGVRAKTVLGGTQLGDSIAVNGVCLTVVRLTADGFEGDVMPETMRRTNLGALRPKSRVNLERAMAADGRFGGHIVAGHVDGTGTITDLSPEGNAVWVTVAAAPNILRYIVEKGSITIDGISLTVAYVDNTCFKVSIIPHTGQETTLLTRKPGYVVNLECDIVGKYIEKLMQPAPAAEEAPSGGITVDFLAGNGFL</sequence>